<sequence>MDKLTISTLNRRHFLSYIAWGTFGLLTKDIIYPLNARADSEGLGNSNSLETYHIFVPYTTARNGEKQFVTLRSGDDYPVEIPAKIKDGQEMTIEGRGLEGKDITLVLHTLYDRSSQIKAQVFQEIDQKTNFLIPESSQEKCKSVYEQIENGEYVQDLIALDLLDYVIASSKLDSSIKNRYQLASTNSRLVGLQKTIDSTLEKSTLSPEQKKLIRATFAYVRADEPVPDFNALTDLDAIVAGSDLPSEIKATYSLASAKSRALTVDIILVNEILKSPKLTEEQKANYLSIYQQVRDGKTVEDTETLKALDSLIAQADIPDNAKDVYKTASQQNLDKIVSQKNVDDQQKLVQIAQMLFREGNKVKKQVQKAGQIGAAIVPFATNVISAGGVSAGTGTLISTLSGGAATNATLAVLGGGSVATGGLGMLGGLAVATGGAALIGAAGIVSITLVSQMDGEDQKNLGIAIGTGTIAGATSVLGAWTAASALGVAGTLSGAAATTATIAAFGGISVITGGAAVVASGTAFLVWSLLKNAKKREQEVLSQLETRTYTYTEEELPSYIGEFLQNQVQGKYSFTNAFYAPNIPLDKLSTAFDKWLSIKDNEKVIAFIDTSSFPSTVGIAFTDDRIIWSNNSINYQDLARLVKKDALSQDLLKVAELVQKLPNESERNNLMKLLGEIGQQYSSV</sequence>
<dbReference type="AlphaFoldDB" id="A0AAU8JGA4"/>
<feature type="transmembrane region" description="Helical" evidence="1">
    <location>
        <begin position="423"/>
        <end position="449"/>
    </location>
</feature>
<evidence type="ECO:0000256" key="1">
    <source>
        <dbReference type="SAM" id="Phobius"/>
    </source>
</evidence>
<organism evidence="2">
    <name type="scientific">Planktothricoides raciborskii GIHE-MW2</name>
    <dbReference type="NCBI Taxonomy" id="2792601"/>
    <lineage>
        <taxon>Bacteria</taxon>
        <taxon>Bacillati</taxon>
        <taxon>Cyanobacteriota</taxon>
        <taxon>Cyanophyceae</taxon>
        <taxon>Oscillatoriophycideae</taxon>
        <taxon>Oscillatoriales</taxon>
        <taxon>Oscillatoriaceae</taxon>
        <taxon>Planktothricoides</taxon>
    </lineage>
</organism>
<name>A0AAU8JGA4_9CYAN</name>
<keyword evidence="1" id="KW-0812">Transmembrane</keyword>
<evidence type="ECO:0000313" key="2">
    <source>
        <dbReference type="EMBL" id="XCM37125.1"/>
    </source>
</evidence>
<protein>
    <submittedName>
        <fullName evidence="2">Uncharacterized protein</fullName>
    </submittedName>
</protein>
<reference evidence="2" key="1">
    <citation type="submission" date="2024-07" db="EMBL/GenBank/DDBJ databases">
        <authorList>
            <person name="Kim Y.J."/>
            <person name="Jeong J.Y."/>
        </authorList>
    </citation>
    <scope>NUCLEOTIDE SEQUENCE</scope>
    <source>
        <strain evidence="2">GIHE-MW2</strain>
    </source>
</reference>
<dbReference type="EMBL" id="CP159837">
    <property type="protein sequence ID" value="XCM37125.1"/>
    <property type="molecule type" value="Genomic_DNA"/>
</dbReference>
<feature type="transmembrane region" description="Helical" evidence="1">
    <location>
        <begin position="461"/>
        <end position="482"/>
    </location>
</feature>
<feature type="transmembrane region" description="Helical" evidence="1">
    <location>
        <begin position="502"/>
        <end position="530"/>
    </location>
</feature>
<dbReference type="RefSeq" id="WP_054467873.1">
    <property type="nucleotide sequence ID" value="NZ_CP159837.1"/>
</dbReference>
<keyword evidence="1" id="KW-1133">Transmembrane helix</keyword>
<keyword evidence="1" id="KW-0472">Membrane</keyword>
<gene>
    <name evidence="2" type="ORF">ABWT76_005939</name>
</gene>
<proteinExistence type="predicted"/>
<accession>A0AAU8JGA4</accession>